<dbReference type="EMBL" id="CP139368">
    <property type="protein sequence ID" value="WPR88283.1"/>
    <property type="molecule type" value="Genomic_DNA"/>
</dbReference>
<evidence type="ECO:0000256" key="1">
    <source>
        <dbReference type="SAM" id="MobiDB-lite"/>
    </source>
</evidence>
<feature type="region of interest" description="Disordered" evidence="1">
    <location>
        <begin position="302"/>
        <end position="321"/>
    </location>
</feature>
<name>A0ABZ0SHB3_9MICO</name>
<feature type="region of interest" description="Disordered" evidence="1">
    <location>
        <begin position="155"/>
        <end position="184"/>
    </location>
</feature>
<keyword evidence="3" id="KW-1185">Reference proteome</keyword>
<evidence type="ECO:0000313" key="2">
    <source>
        <dbReference type="EMBL" id="WPR88283.1"/>
    </source>
</evidence>
<gene>
    <name evidence="2" type="ORF">SM116_10865</name>
</gene>
<accession>A0ABZ0SHB3</accession>
<protein>
    <submittedName>
        <fullName evidence="2">Uncharacterized protein</fullName>
    </submittedName>
</protein>
<dbReference type="Pfam" id="PF18855">
    <property type="entry name" value="baeRF_family11"/>
    <property type="match status" value="1"/>
</dbReference>
<dbReference type="RefSeq" id="WP_320941003.1">
    <property type="nucleotide sequence ID" value="NZ_BAABEU010000010.1"/>
</dbReference>
<reference evidence="2 3" key="1">
    <citation type="submission" date="2023-11" db="EMBL/GenBank/DDBJ databases">
        <title>Genome sequence of Microbacterium rhizosphaerae KACC 19337.</title>
        <authorList>
            <person name="Choi H."/>
            <person name="Kim S."/>
            <person name="Kim Y."/>
            <person name="Kwon S.-W."/>
            <person name="Heo J."/>
        </authorList>
    </citation>
    <scope>NUCLEOTIDE SEQUENCE [LARGE SCALE GENOMIC DNA]</scope>
    <source>
        <strain evidence="2 3">KACC 19337</strain>
    </source>
</reference>
<evidence type="ECO:0000313" key="3">
    <source>
        <dbReference type="Proteomes" id="UP001323798"/>
    </source>
</evidence>
<feature type="compositionally biased region" description="Basic and acidic residues" evidence="1">
    <location>
        <begin position="302"/>
        <end position="311"/>
    </location>
</feature>
<dbReference type="InterPro" id="IPR041638">
    <property type="entry name" value="BaeRF_family11"/>
</dbReference>
<organism evidence="2 3">
    <name type="scientific">Microbacterium rhizosphaerae</name>
    <dbReference type="NCBI Taxonomy" id="1678237"/>
    <lineage>
        <taxon>Bacteria</taxon>
        <taxon>Bacillati</taxon>
        <taxon>Actinomycetota</taxon>
        <taxon>Actinomycetes</taxon>
        <taxon>Micrococcales</taxon>
        <taxon>Microbacteriaceae</taxon>
        <taxon>Microbacterium</taxon>
    </lineage>
</organism>
<dbReference type="Proteomes" id="UP001323798">
    <property type="component" value="Chromosome"/>
</dbReference>
<proteinExistence type="predicted"/>
<sequence length="321" mass="33995">MATLSLAEVRRIADVRAPWCVTVYGDADAWLGSDRPSAAAEVQIRLVARALTDAAASERVIGGVRDRLEGAASSLRLAVAPLGHRPRSVGIFVTPEECDVFPLTTDAAPGVTVSDRFDVAPLVDAALSLTSRVFVLAASEDSARLIDVTAHPARSIDLEDPPAPPGIERETESEDERAAPGAHLSEEAMTRLRVYAEALIRHVAPVVQEAGAMLAIAAAEPLASMLEANVILHSVVPSQILPLAPGLAAADELDADQLADLAAPVVKEQTQRAREAERSRLSDTDPLLTLRDIASMEAGLREGARDTRLIDTPEPGTDAER</sequence>